<evidence type="ECO:0000256" key="1">
    <source>
        <dbReference type="SAM" id="Phobius"/>
    </source>
</evidence>
<organism evidence="2 3">
    <name type="scientific">Lacimicrobium alkaliphilum</name>
    <dbReference type="NCBI Taxonomy" id="1526571"/>
    <lineage>
        <taxon>Bacteria</taxon>
        <taxon>Pseudomonadati</taxon>
        <taxon>Pseudomonadota</taxon>
        <taxon>Gammaproteobacteria</taxon>
        <taxon>Alteromonadales</taxon>
        <taxon>Alteromonadaceae</taxon>
        <taxon>Lacimicrobium</taxon>
    </lineage>
</organism>
<accession>A0A0U2RN92</accession>
<dbReference type="EMBL" id="CP013650">
    <property type="protein sequence ID" value="ALS98794.1"/>
    <property type="molecule type" value="Genomic_DNA"/>
</dbReference>
<dbReference type="KEGG" id="lal:AT746_11275"/>
<reference evidence="2 3" key="1">
    <citation type="submission" date="2015-12" db="EMBL/GenBank/DDBJ databases">
        <title>Complete genome of Lacimicrobium alkaliphilum KCTC 32984.</title>
        <authorList>
            <person name="Kim S.-G."/>
            <person name="Lee Y.-J."/>
        </authorList>
    </citation>
    <scope>NUCLEOTIDE SEQUENCE [LARGE SCALE GENOMIC DNA]</scope>
    <source>
        <strain evidence="2 3">YelD216</strain>
    </source>
</reference>
<proteinExistence type="predicted"/>
<protein>
    <submittedName>
        <fullName evidence="2">Uncharacterized protein</fullName>
    </submittedName>
</protein>
<keyword evidence="3" id="KW-1185">Reference proteome</keyword>
<feature type="transmembrane region" description="Helical" evidence="1">
    <location>
        <begin position="48"/>
        <end position="68"/>
    </location>
</feature>
<evidence type="ECO:0000313" key="2">
    <source>
        <dbReference type="EMBL" id="ALS98794.1"/>
    </source>
</evidence>
<dbReference type="AlphaFoldDB" id="A0A0U2RN92"/>
<keyword evidence="1" id="KW-1133">Transmembrane helix</keyword>
<keyword evidence="1" id="KW-0812">Transmembrane</keyword>
<keyword evidence="1" id="KW-0472">Membrane</keyword>
<name>A0A0U2RN92_9ALTE</name>
<dbReference type="Proteomes" id="UP000068447">
    <property type="component" value="Chromosome"/>
</dbReference>
<gene>
    <name evidence="2" type="ORF">AT746_11275</name>
</gene>
<sequence>MQPRCCFQTMLAELGSAQGFFFTADSFHVSNISEVTDSMKHLTQLKSLMVAALTVLLSMGLTACMQGFSVAETAAQAPASDNIPELALKRVNQTFKTSFMMGDWYYQGATAVKGGIDAYIQIPSELDMDPEYQRNYLRQSVCPKADNHQLWKELSGLSLSVHLYTFNKRFSVHATCKNPLVS</sequence>
<evidence type="ECO:0000313" key="3">
    <source>
        <dbReference type="Proteomes" id="UP000068447"/>
    </source>
</evidence>